<gene>
    <name evidence="6" type="ORF">CLO192961_LOCUS172184</name>
</gene>
<feature type="repeat" description="ANK" evidence="3">
    <location>
        <begin position="1128"/>
        <end position="1160"/>
    </location>
</feature>
<dbReference type="Proteomes" id="UP000766486">
    <property type="component" value="Unassembled WGS sequence"/>
</dbReference>
<keyword evidence="2 3" id="KW-0040">ANK repeat</keyword>
<dbReference type="Gene3D" id="1.25.40.20">
    <property type="entry name" value="Ankyrin repeat-containing domain"/>
    <property type="match status" value="2"/>
</dbReference>
<dbReference type="InterPro" id="IPR056884">
    <property type="entry name" value="NPHP3-like_N"/>
</dbReference>
<feature type="repeat" description="ANK" evidence="3">
    <location>
        <begin position="1029"/>
        <end position="1061"/>
    </location>
</feature>
<dbReference type="PRINTS" id="PR01415">
    <property type="entry name" value="ANKYRIN"/>
</dbReference>
<accession>A0ABY6U659</accession>
<comment type="caution">
    <text evidence="6">The sequence shown here is derived from an EMBL/GenBank/DDBJ whole genome shotgun (WGS) entry which is preliminary data.</text>
</comment>
<name>A0ABY6U659_BIOOC</name>
<evidence type="ECO:0008006" key="8">
    <source>
        <dbReference type="Google" id="ProtNLM"/>
    </source>
</evidence>
<feature type="repeat" description="ANK" evidence="3">
    <location>
        <begin position="1095"/>
        <end position="1127"/>
    </location>
</feature>
<feature type="repeat" description="ANK" evidence="3">
    <location>
        <begin position="1194"/>
        <end position="1226"/>
    </location>
</feature>
<dbReference type="SMART" id="SM00248">
    <property type="entry name" value="ANK"/>
    <property type="match status" value="10"/>
</dbReference>
<dbReference type="SUPFAM" id="SSF48403">
    <property type="entry name" value="Ankyrin repeat"/>
    <property type="match status" value="1"/>
</dbReference>
<evidence type="ECO:0000259" key="4">
    <source>
        <dbReference type="Pfam" id="PF01048"/>
    </source>
</evidence>
<feature type="repeat" description="ANK" evidence="3">
    <location>
        <begin position="1161"/>
        <end position="1193"/>
    </location>
</feature>
<dbReference type="Pfam" id="PF12796">
    <property type="entry name" value="Ank_2"/>
    <property type="match status" value="2"/>
</dbReference>
<dbReference type="Gene3D" id="3.40.50.300">
    <property type="entry name" value="P-loop containing nucleotide triphosphate hydrolases"/>
    <property type="match status" value="1"/>
</dbReference>
<evidence type="ECO:0000256" key="3">
    <source>
        <dbReference type="PROSITE-ProRule" id="PRU00023"/>
    </source>
</evidence>
<dbReference type="SUPFAM" id="SSF52540">
    <property type="entry name" value="P-loop containing nucleoside triphosphate hydrolases"/>
    <property type="match status" value="1"/>
</dbReference>
<evidence type="ECO:0000256" key="1">
    <source>
        <dbReference type="ARBA" id="ARBA00022737"/>
    </source>
</evidence>
<dbReference type="InterPro" id="IPR035994">
    <property type="entry name" value="Nucleoside_phosphorylase_sf"/>
</dbReference>
<feature type="domain" description="Nephrocystin 3-like N-terminal" evidence="5">
    <location>
        <begin position="375"/>
        <end position="550"/>
    </location>
</feature>
<dbReference type="Gene3D" id="3.40.50.1580">
    <property type="entry name" value="Nucleoside phosphorylase domain"/>
    <property type="match status" value="1"/>
</dbReference>
<feature type="repeat" description="ANK" evidence="3">
    <location>
        <begin position="1062"/>
        <end position="1094"/>
    </location>
</feature>
<dbReference type="Pfam" id="PF13637">
    <property type="entry name" value="Ank_4"/>
    <property type="match status" value="1"/>
</dbReference>
<dbReference type="InterPro" id="IPR000845">
    <property type="entry name" value="Nucleoside_phosphorylase_d"/>
</dbReference>
<dbReference type="PROSITE" id="PS50297">
    <property type="entry name" value="ANK_REP_REGION"/>
    <property type="match status" value="8"/>
</dbReference>
<dbReference type="PANTHER" id="PTHR24198">
    <property type="entry name" value="ANKYRIN REPEAT AND PROTEIN KINASE DOMAIN-CONTAINING PROTEIN"/>
    <property type="match status" value="1"/>
</dbReference>
<feature type="domain" description="Nucleoside phosphorylase" evidence="4">
    <location>
        <begin position="39"/>
        <end position="315"/>
    </location>
</feature>
<feature type="repeat" description="ANK" evidence="3">
    <location>
        <begin position="1227"/>
        <end position="1259"/>
    </location>
</feature>
<reference evidence="6 7" key="1">
    <citation type="submission" date="2019-06" db="EMBL/GenBank/DDBJ databases">
        <authorList>
            <person name="Broberg M."/>
        </authorList>
    </citation>
    <scope>NUCLEOTIDE SEQUENCE [LARGE SCALE GENOMIC DNA]</scope>
</reference>
<sequence>MDIRLLLDDGNRAPSPLAKRQKTSYLPVGNALPHDCYTIAWICALHIEMAAARAMLDETHGDLPRCGNDSNSYCLGSIKNHNIVIACLPLDQYGTVNAANILANLKRSFPSVRRGLMVGIGGGAPSQADVRLGDVVVGTRVMQHDFGKIMPANEMERTAIPKVPEFSLRTAVSSLRAVHELRPSRIPLILQEKMKENIAYHRPNAPDRLFQSSYNHEPTAASCGDCDSSQLKGRKTRVSLDPIIHYGGIASGNQVIKDATTRDTISQQLNVICFEMEAAGLMDILPCLPIRGICDYSDSHKAKEWQRYAAASAAAYAREFLEALAADNEAKEPSFASPCAEQPVSSDRRKELLESLKFPQIDARKASLKSAHKKTCQWFLEHPDYLEWLDRSKVSRHHGFLWIRGKPGAGKSIIMKFLYSRMRKHDRPKQVLTASFFFNARGDALERTVSGMYRSLILQLLEGFPHLQRFLEDPEIVPRHQTGCPHLNVLKNLFLAAVSSLTDKQSFTCFIDALDECDEQQVKDMVDFFDELAEDCTRKRVSLQVCFSSRHYPYIDIRTGIRLTLEDQNGHADDLKAYIRSQLRIKNLSLMEELMTKLLEKAAGVFLWVALVVDILNKENQRGCLTLRKRLAEVPSDLGKLFKEILTRDQENMEELLLSILWILFAERPLRPEEYYHALWSGLSLQGLVDRKAPSVETSDADDCCERCVISSSKGLAEITMAKQPTVQFIHESVRDFLLKDNGLSDLWPDLGADFESQGHDRLKSCCHIYLCQEMVWKFFHEELRSESPMTLQTIPERFPFLEYASQCILFHANAAADVISQERFLDQFPVSYWKTSYNIFEKYKIRKYDETIDILYILADKDLPALIRARLKTNVNVGIRGGRFGSPLLAAMVKGSKDSVAALLGLSSTFCDGIDITKGLKADRMESVQKRHTPFTWAYERGCLSLARLVFRNGLHMDDDNQQSSRSLLEPSETGDVKAVEWLLDVGVDLEIRGYQGPLSCAAGSGHAAIVQLLVEKGANVDPRDGPFRGTPLTFAAGRGHTAVVQLLVENGADVNSVGMLNWTPLSRAAEEGHVAVVQLLVEKGANIESTDIHGQTPLLGAAERGHTAVVQLLVEKGANIESTDIRGQTPLLGAAERGYTAVVQLLVEKGANIESKDAQGGTPLLGAAGKGNTAVVQLLVEEGAKIESTDRYGRTALFRAVERGDIAVVQLLLEKGAAVDVKDASGLTPLLVAASSQHTDAIRLLLQKGADIDMKDNEGQTSLSRAARNGTWILYGYCWRRGQLWIQKIMTAGHHSHGLPTIAMVILYGYYLRREQLWT</sequence>
<evidence type="ECO:0000313" key="7">
    <source>
        <dbReference type="Proteomes" id="UP000766486"/>
    </source>
</evidence>
<dbReference type="InterPro" id="IPR002110">
    <property type="entry name" value="Ankyrin_rpt"/>
</dbReference>
<proteinExistence type="predicted"/>
<evidence type="ECO:0000259" key="5">
    <source>
        <dbReference type="Pfam" id="PF24883"/>
    </source>
</evidence>
<evidence type="ECO:0000313" key="6">
    <source>
        <dbReference type="EMBL" id="VUC25564.1"/>
    </source>
</evidence>
<feature type="repeat" description="ANK" evidence="3">
    <location>
        <begin position="999"/>
        <end position="1027"/>
    </location>
</feature>
<evidence type="ECO:0000256" key="2">
    <source>
        <dbReference type="ARBA" id="ARBA00023043"/>
    </source>
</evidence>
<dbReference type="PROSITE" id="PS50088">
    <property type="entry name" value="ANK_REPEAT"/>
    <property type="match status" value="8"/>
</dbReference>
<protein>
    <recommendedName>
        <fullName evidence="8">Nucleoside phosphorylase domain-containing protein</fullName>
    </recommendedName>
</protein>
<dbReference type="PANTHER" id="PTHR24198:SF165">
    <property type="entry name" value="ANKYRIN REPEAT-CONTAINING PROTEIN-RELATED"/>
    <property type="match status" value="1"/>
</dbReference>
<dbReference type="SUPFAM" id="SSF53167">
    <property type="entry name" value="Purine and uridine phosphorylases"/>
    <property type="match status" value="1"/>
</dbReference>
<keyword evidence="7" id="KW-1185">Reference proteome</keyword>
<dbReference type="Pfam" id="PF00023">
    <property type="entry name" value="Ank"/>
    <property type="match status" value="1"/>
</dbReference>
<keyword evidence="1" id="KW-0677">Repeat</keyword>
<dbReference type="InterPro" id="IPR027417">
    <property type="entry name" value="P-loop_NTPase"/>
</dbReference>
<dbReference type="Pfam" id="PF01048">
    <property type="entry name" value="PNP_UDP_1"/>
    <property type="match status" value="1"/>
</dbReference>
<dbReference type="EMBL" id="CABFNS010000737">
    <property type="protein sequence ID" value="VUC25564.1"/>
    <property type="molecule type" value="Genomic_DNA"/>
</dbReference>
<dbReference type="InterPro" id="IPR036770">
    <property type="entry name" value="Ankyrin_rpt-contain_sf"/>
</dbReference>
<dbReference type="Pfam" id="PF24883">
    <property type="entry name" value="NPHP3_N"/>
    <property type="match status" value="1"/>
</dbReference>
<organism evidence="6 7">
    <name type="scientific">Bionectria ochroleuca</name>
    <name type="common">Gliocladium roseum</name>
    <dbReference type="NCBI Taxonomy" id="29856"/>
    <lineage>
        <taxon>Eukaryota</taxon>
        <taxon>Fungi</taxon>
        <taxon>Dikarya</taxon>
        <taxon>Ascomycota</taxon>
        <taxon>Pezizomycotina</taxon>
        <taxon>Sordariomycetes</taxon>
        <taxon>Hypocreomycetidae</taxon>
        <taxon>Hypocreales</taxon>
        <taxon>Bionectriaceae</taxon>
        <taxon>Clonostachys</taxon>
    </lineage>
</organism>